<geneLocation type="plastid" evidence="6"/>
<dbReference type="SUPFAM" id="SSF46992">
    <property type="entry name" value="Ribosomal protein S20"/>
    <property type="match status" value="1"/>
</dbReference>
<keyword evidence="2" id="KW-0699">rRNA-binding</keyword>
<keyword evidence="3" id="KW-0694">RNA-binding</keyword>
<dbReference type="HAMAP" id="MF_00500">
    <property type="entry name" value="Ribosomal_bS20"/>
    <property type="match status" value="1"/>
</dbReference>
<dbReference type="AlphaFoldDB" id="A0A7U0KRV0"/>
<sequence>MANIKSSKKRIAINRRNRLRNRIQKSIVKTYIKKYSISLENFILDPTESQQSIVEKNLSQIYQKFDKAQKSNVFHKNKVARKKSQLATALSKAIKKK</sequence>
<keyword evidence="5" id="KW-0687">Ribonucleoprotein</keyword>
<reference evidence="6" key="1">
    <citation type="journal article" date="2021" name="J. Phycol.">
        <title>Olisthodiscus represents a new class of Ochrophyta.</title>
        <authorList>
            <person name="Barcyte D."/>
            <person name="Eikrem W."/>
            <person name="Engesmo A."/>
            <person name="Seoane S."/>
            <person name="Wohlmann J."/>
            <person name="Horak A."/>
            <person name="Yurchenko T."/>
            <person name="Elias M."/>
        </authorList>
    </citation>
    <scope>NUCLEOTIDE SEQUENCE</scope>
    <source>
        <strain evidence="6">K-0444</strain>
    </source>
</reference>
<proteinExistence type="inferred from homology"/>
<dbReference type="PANTHER" id="PTHR33398">
    <property type="entry name" value="30S RIBOSOMAL PROTEIN S20"/>
    <property type="match status" value="1"/>
</dbReference>
<dbReference type="InterPro" id="IPR002583">
    <property type="entry name" value="Ribosomal_bS20"/>
</dbReference>
<accession>A0A7U0KRV0</accession>
<dbReference type="GO" id="GO:0006412">
    <property type="term" value="P:translation"/>
    <property type="evidence" value="ECO:0007669"/>
    <property type="project" value="InterPro"/>
</dbReference>
<evidence type="ECO:0000256" key="4">
    <source>
        <dbReference type="ARBA" id="ARBA00022980"/>
    </source>
</evidence>
<dbReference type="Gene3D" id="1.20.58.110">
    <property type="entry name" value="Ribosomal protein S20"/>
    <property type="match status" value="1"/>
</dbReference>
<protein>
    <submittedName>
        <fullName evidence="6">Ribosomal protein S20</fullName>
    </submittedName>
</protein>
<dbReference type="GO" id="GO:0005829">
    <property type="term" value="C:cytosol"/>
    <property type="evidence" value="ECO:0007669"/>
    <property type="project" value="TreeGrafter"/>
</dbReference>
<evidence type="ECO:0000256" key="2">
    <source>
        <dbReference type="ARBA" id="ARBA00022730"/>
    </source>
</evidence>
<dbReference type="Pfam" id="PF01649">
    <property type="entry name" value="Ribosomal_S20p"/>
    <property type="match status" value="1"/>
</dbReference>
<evidence type="ECO:0000256" key="3">
    <source>
        <dbReference type="ARBA" id="ARBA00022884"/>
    </source>
</evidence>
<evidence type="ECO:0000256" key="5">
    <source>
        <dbReference type="ARBA" id="ARBA00023274"/>
    </source>
</evidence>
<organism evidence="6">
    <name type="scientific">Olisthodiscus luteus</name>
    <name type="common">Marine phytoflagellate</name>
    <dbReference type="NCBI Taxonomy" id="83000"/>
    <lineage>
        <taxon>Eukaryota</taxon>
        <taxon>Sar</taxon>
        <taxon>Stramenopiles</taxon>
        <taxon>Ochrophyta</taxon>
        <taxon>Olisthodiscophyceae</taxon>
        <taxon>Olisthodiscaceae</taxon>
        <taxon>Olisthodiscus</taxon>
    </lineage>
</organism>
<gene>
    <name evidence="6" type="primary">rps20</name>
</gene>
<dbReference type="GeneID" id="67154474"/>
<dbReference type="NCBIfam" id="TIGR00029">
    <property type="entry name" value="S20"/>
    <property type="match status" value="1"/>
</dbReference>
<dbReference type="GO" id="GO:0070181">
    <property type="term" value="F:small ribosomal subunit rRNA binding"/>
    <property type="evidence" value="ECO:0007669"/>
    <property type="project" value="TreeGrafter"/>
</dbReference>
<name>A0A7U0KRV0_OLILU</name>
<dbReference type="GO" id="GO:0003735">
    <property type="term" value="F:structural constituent of ribosome"/>
    <property type="evidence" value="ECO:0007669"/>
    <property type="project" value="InterPro"/>
</dbReference>
<dbReference type="InterPro" id="IPR036510">
    <property type="entry name" value="Ribosomal_bS20_sf"/>
</dbReference>
<dbReference type="RefSeq" id="YP_010152864.1">
    <property type="nucleotide sequence ID" value="NC_057170.1"/>
</dbReference>
<evidence type="ECO:0000256" key="1">
    <source>
        <dbReference type="ARBA" id="ARBA00007634"/>
    </source>
</evidence>
<keyword evidence="6" id="KW-0934">Plastid</keyword>
<evidence type="ECO:0000313" key="6">
    <source>
        <dbReference type="EMBL" id="QQW50525.1"/>
    </source>
</evidence>
<dbReference type="PANTHER" id="PTHR33398:SF1">
    <property type="entry name" value="SMALL RIBOSOMAL SUBUNIT PROTEIN BS20C"/>
    <property type="match status" value="1"/>
</dbReference>
<dbReference type="EMBL" id="MT859097">
    <property type="protein sequence ID" value="QQW50525.1"/>
    <property type="molecule type" value="Genomic_DNA"/>
</dbReference>
<comment type="similarity">
    <text evidence="1">Belongs to the bacterial ribosomal protein bS20 family.</text>
</comment>
<keyword evidence="4 6" id="KW-0689">Ribosomal protein</keyword>
<dbReference type="GO" id="GO:0015935">
    <property type="term" value="C:small ribosomal subunit"/>
    <property type="evidence" value="ECO:0007669"/>
    <property type="project" value="TreeGrafter"/>
</dbReference>